<evidence type="ECO:0000313" key="3">
    <source>
        <dbReference type="Proteomes" id="UP000430404"/>
    </source>
</evidence>
<dbReference type="Proteomes" id="UP000430404">
    <property type="component" value="Unassembled WGS sequence"/>
</dbReference>
<evidence type="ECO:0000313" key="2">
    <source>
        <dbReference type="EMBL" id="VXA55283.1"/>
    </source>
</evidence>
<accession>A0A653K391</accession>
<proteinExistence type="predicted"/>
<feature type="transmembrane region" description="Helical" evidence="1">
    <location>
        <begin position="6"/>
        <end position="24"/>
    </location>
</feature>
<gene>
    <name evidence="2" type="ORF">ACI8B_210085</name>
</gene>
<sequence>MVIAPWIIYAILAITVATAVYSYYNIRKMQRKNSAEPSQMDGSLADEGVSFSSVFGSPHIHGNITWIGNQDTQAIKAKGGKK</sequence>
<protein>
    <submittedName>
        <fullName evidence="2">Uncharacterized protein</fullName>
    </submittedName>
</protein>
<dbReference type="RefSeq" id="WP_228716594.1">
    <property type="nucleotide sequence ID" value="NZ_LR732744.1"/>
</dbReference>
<reference evidence="2 3" key="1">
    <citation type="submission" date="2019-10" db="EMBL/GenBank/DDBJ databases">
        <authorList>
            <person name="Karimi E."/>
        </authorList>
    </citation>
    <scope>NUCLEOTIDE SEQUENCE [LARGE SCALE GENOMIC DNA]</scope>
    <source>
        <strain evidence="2">Acinetobacter sp. 8BE</strain>
    </source>
</reference>
<keyword evidence="1" id="KW-0472">Membrane</keyword>
<evidence type="ECO:0000256" key="1">
    <source>
        <dbReference type="SAM" id="Phobius"/>
    </source>
</evidence>
<keyword evidence="1" id="KW-1133">Transmembrane helix</keyword>
<name>A0A653K391_9GAMM</name>
<keyword evidence="1" id="KW-0812">Transmembrane</keyword>
<dbReference type="EMBL" id="CABWKZ010000014">
    <property type="protein sequence ID" value="VXA55283.1"/>
    <property type="molecule type" value="Genomic_DNA"/>
</dbReference>
<dbReference type="AlphaFoldDB" id="A0A653K391"/>
<organism evidence="2 3">
    <name type="scientific">Acinetobacter proteolyticus</name>
    <dbReference type="NCBI Taxonomy" id="1776741"/>
    <lineage>
        <taxon>Bacteria</taxon>
        <taxon>Pseudomonadati</taxon>
        <taxon>Pseudomonadota</taxon>
        <taxon>Gammaproteobacteria</taxon>
        <taxon>Moraxellales</taxon>
        <taxon>Moraxellaceae</taxon>
        <taxon>Acinetobacter</taxon>
    </lineage>
</organism>